<evidence type="ECO:0000256" key="1">
    <source>
        <dbReference type="SAM" id="MobiDB-lite"/>
    </source>
</evidence>
<reference evidence="2 3" key="1">
    <citation type="submission" date="2020-09" db="EMBL/GenBank/DDBJ databases">
        <authorList>
            <person name="Hogan T.J."/>
            <person name="Wilson M.E."/>
            <person name="Walker J.K."/>
            <person name="Johnson L."/>
            <person name="Sharma R."/>
            <person name="Grose J.H."/>
        </authorList>
    </citation>
    <scope>NUCLEOTIDE SEQUENCE [LARGE SCALE GENOMIC DNA]</scope>
</reference>
<sequence length="746" mass="81749">MAIINTLLTITDKMSQGLDGAKKKVKDFSDNASSNLKKTEKTADSLVGSFDNIRNFDVSSFDGFKKSIGQVNTQLVTAEGSAAKFLIRLGMLGGGLVLGAGLLYKMASASADYVREMRQVSESTGVSIEMLQKMKSTFSSTGLEISKFGDINKDVLDHLGDAFRDGSGPADDMKAYGLNLKDFNKYLGQADGGLKAVIHSFYEMKNAGRNQAEIVNMMETLASDSSHLIGTLNKLGSEQAALNAITNAGAGVTSETAEVYRQFDEKVSQLSNSFQEWKANALAPTVEELNVLIDILNGNWEGTNFTKWIKDFYYGGDTVVAKMLRELDGVKDIDVPGAAQDRLNNMVSMAQDNAKSLSGTTSGGWTKPDNKKGKKDNSATKLEAEKENARKWLEQIDINNAEEQTKAELNYREQLRKLDKFLKDKAVTQAQYDHGVAALNAELDEKTRQNTYNRRLAELQDQKGQMLLTENQYNEKMLDLDKAFTQQKIDAQYYTEMERIKFLHDSKLMAEEEFQNKMLGLETKRSYDLRRMEESQTNKRQRLDYAKQAESLKLYTDNMNNGINIANQFATAIQNQQEQGTAAWYAAAIATKAMAVAQAIMLANLTAANVAATTPGVGAIAAGEAARSWGYANAAMIAATGIIEVAGARESGGQVQAGKSYLVGEKGPELFTPGTSSGGQITSNKNLREAIDGQAGGVQVTYAPEVHFHGNDYTQEDMDNIVNLINVKFDEKINQAMRYGGVLYKG</sequence>
<proteinExistence type="predicted"/>
<accession>A0A7T3TL06</accession>
<dbReference type="EMBL" id="MW021763">
    <property type="protein sequence ID" value="QPX75128.1"/>
    <property type="molecule type" value="Genomic_DNA"/>
</dbReference>
<evidence type="ECO:0000313" key="3">
    <source>
        <dbReference type="Proteomes" id="UP000595656"/>
    </source>
</evidence>
<dbReference type="Proteomes" id="UP000595656">
    <property type="component" value="Segment"/>
</dbReference>
<keyword evidence="3" id="KW-1185">Reference proteome</keyword>
<name>A0A7T3TL06_9CAUD</name>
<feature type="region of interest" description="Disordered" evidence="1">
    <location>
        <begin position="353"/>
        <end position="385"/>
    </location>
</feature>
<protein>
    <submittedName>
        <fullName evidence="2">Putative tape measure protein</fullName>
    </submittedName>
</protein>
<feature type="compositionally biased region" description="Polar residues" evidence="1">
    <location>
        <begin position="353"/>
        <end position="364"/>
    </location>
</feature>
<feature type="compositionally biased region" description="Basic and acidic residues" evidence="1">
    <location>
        <begin position="368"/>
        <end position="385"/>
    </location>
</feature>
<gene>
    <name evidence="2" type="ORF">BIGDOG_24</name>
</gene>
<evidence type="ECO:0000313" key="2">
    <source>
        <dbReference type="EMBL" id="QPX75128.1"/>
    </source>
</evidence>
<organism evidence="2 3">
    <name type="scientific">Serratia phage vB_SmaS_Bigdog</name>
    <dbReference type="NCBI Taxonomy" id="2777364"/>
    <lineage>
        <taxon>Viruses</taxon>
        <taxon>Duplodnaviria</taxon>
        <taxon>Heunggongvirae</taxon>
        <taxon>Uroviricota</taxon>
        <taxon>Caudoviricetes</taxon>
        <taxon>Bonzeevirus</taxon>
        <taxon>Bonzeevirus bigdog</taxon>
    </lineage>
</organism>